<dbReference type="Pfam" id="PF00498">
    <property type="entry name" value="FHA"/>
    <property type="match status" value="2"/>
</dbReference>
<dbReference type="CDD" id="cd00060">
    <property type="entry name" value="FHA"/>
    <property type="match status" value="2"/>
</dbReference>
<dbReference type="InterPro" id="IPR050923">
    <property type="entry name" value="Cell_Proc_Reg/RNA_Proc"/>
</dbReference>
<dbReference type="SUPFAM" id="SSF49879">
    <property type="entry name" value="SMAD/FHA domain"/>
    <property type="match status" value="2"/>
</dbReference>
<dbReference type="PANTHER" id="PTHR23308">
    <property type="entry name" value="NUCLEAR INHIBITOR OF PROTEIN PHOSPHATASE-1"/>
    <property type="match status" value="1"/>
</dbReference>
<comment type="caution">
    <text evidence="2">The sequence shown here is derived from an EMBL/GenBank/DDBJ whole genome shotgun (WGS) entry which is preliminary data.</text>
</comment>
<proteinExistence type="predicted"/>
<dbReference type="PROSITE" id="PS51257">
    <property type="entry name" value="PROKAR_LIPOPROTEIN"/>
    <property type="match status" value="1"/>
</dbReference>
<dbReference type="PROSITE" id="PS50006">
    <property type="entry name" value="FHA_DOMAIN"/>
    <property type="match status" value="2"/>
</dbReference>
<dbReference type="Gene3D" id="2.60.200.20">
    <property type="match status" value="2"/>
</dbReference>
<name>A0A645FJR1_9ZZZZ</name>
<dbReference type="InterPro" id="IPR000253">
    <property type="entry name" value="FHA_dom"/>
</dbReference>
<reference evidence="2" key="1">
    <citation type="submission" date="2019-08" db="EMBL/GenBank/DDBJ databases">
        <authorList>
            <person name="Kucharzyk K."/>
            <person name="Murdoch R.W."/>
            <person name="Higgins S."/>
            <person name="Loffler F."/>
        </authorList>
    </citation>
    <scope>NUCLEOTIDE SEQUENCE</scope>
</reference>
<dbReference type="SMART" id="SM00240">
    <property type="entry name" value="FHA"/>
    <property type="match status" value="2"/>
</dbReference>
<sequence>MIFEYCRFVLPAIAIIVLLGCCSSLFHKRPKTKTVAFLVNTKTNDAIPLHYWETSIGRSSSCDIVLDYPTVSRFHAVISRRKNTWIVSDTGSKTHVFLNEEKVDKRSKLNDGDEIRFGDASYYFSAPDFGDQVDAEYFPALVSQNNGKVFYIENDSCMIGRDPKSDVYLNISTVSRKHAEIFMDDGHWYLKNYSSNGVYINDKVMLDTRRLKAGDVLDIGGAKIIFEER</sequence>
<evidence type="ECO:0000313" key="2">
    <source>
        <dbReference type="EMBL" id="MPN13579.1"/>
    </source>
</evidence>
<dbReference type="InterPro" id="IPR008984">
    <property type="entry name" value="SMAD_FHA_dom_sf"/>
</dbReference>
<feature type="domain" description="FHA" evidence="1">
    <location>
        <begin position="157"/>
        <end position="205"/>
    </location>
</feature>
<dbReference type="EMBL" id="VSSQ01060087">
    <property type="protein sequence ID" value="MPN13579.1"/>
    <property type="molecule type" value="Genomic_DNA"/>
</dbReference>
<gene>
    <name evidence="2" type="ORF">SDC9_160901</name>
</gene>
<protein>
    <recommendedName>
        <fullName evidence="1">FHA domain-containing protein</fullName>
    </recommendedName>
</protein>
<accession>A0A645FJR1</accession>
<feature type="domain" description="FHA" evidence="1">
    <location>
        <begin position="54"/>
        <end position="103"/>
    </location>
</feature>
<dbReference type="AlphaFoldDB" id="A0A645FJR1"/>
<organism evidence="2">
    <name type="scientific">bioreactor metagenome</name>
    <dbReference type="NCBI Taxonomy" id="1076179"/>
    <lineage>
        <taxon>unclassified sequences</taxon>
        <taxon>metagenomes</taxon>
        <taxon>ecological metagenomes</taxon>
    </lineage>
</organism>
<evidence type="ECO:0000259" key="1">
    <source>
        <dbReference type="PROSITE" id="PS50006"/>
    </source>
</evidence>